<dbReference type="AlphaFoldDB" id="A0A6J3HLU4"/>
<sequence>MRPRRPQQAPHGAHALLWGLPELHPVPSGLQPRCCPRPEISPKPRGWSRAQGRVQGWKGTLSIPPSPHLSRDAAPGAHWERGAGPRAKRGTLRARSPGPQAAGAAGTFKLRSQPSRGQNFQRVEQVSPHVLFSDPPSRSRRLTKKAVLPPARLLRVPSRVPTSTLEASPGGEPGPGVGIFRVNSPVSARAPPGMPRGRPFRCLYSALRRQRDVLFMEQQRHFGRRERHTGCGVSQLMLSGKKSYPSCIPSLSRTRKAENLTGCHVGATRILIHPWLLTWRAARSGAGQALWDSLGENRAGRRARGPRSLGLLTLTPRLCDSGNSTACHRCSHPDEEEKRNSVQVSISINP</sequence>
<feature type="compositionally biased region" description="Basic and acidic residues" evidence="1">
    <location>
        <begin position="331"/>
        <end position="340"/>
    </location>
</feature>
<name>A0A6J3HLU4_SAPAP</name>
<gene>
    <name evidence="3" type="primary">LOC116549892</name>
</gene>
<evidence type="ECO:0000313" key="3">
    <source>
        <dbReference type="RefSeq" id="XP_032131508.1"/>
    </source>
</evidence>
<feature type="compositionally biased region" description="Polar residues" evidence="1">
    <location>
        <begin position="110"/>
        <end position="119"/>
    </location>
</feature>
<proteinExistence type="predicted"/>
<evidence type="ECO:0000256" key="1">
    <source>
        <dbReference type="SAM" id="MobiDB-lite"/>
    </source>
</evidence>
<feature type="compositionally biased region" description="Polar residues" evidence="1">
    <location>
        <begin position="341"/>
        <end position="350"/>
    </location>
</feature>
<feature type="region of interest" description="Disordered" evidence="1">
    <location>
        <begin position="29"/>
        <end position="119"/>
    </location>
</feature>
<protein>
    <submittedName>
        <fullName evidence="3">Uncharacterized protein LOC116549892</fullName>
    </submittedName>
</protein>
<dbReference type="GeneID" id="116549892"/>
<feature type="region of interest" description="Disordered" evidence="1">
    <location>
        <begin position="330"/>
        <end position="350"/>
    </location>
</feature>
<organism evidence="2 3">
    <name type="scientific">Sapajus apella</name>
    <name type="common">Brown-capped capuchin</name>
    <name type="synonym">Cebus apella</name>
    <dbReference type="NCBI Taxonomy" id="9515"/>
    <lineage>
        <taxon>Eukaryota</taxon>
        <taxon>Metazoa</taxon>
        <taxon>Chordata</taxon>
        <taxon>Craniata</taxon>
        <taxon>Vertebrata</taxon>
        <taxon>Euteleostomi</taxon>
        <taxon>Mammalia</taxon>
        <taxon>Eutheria</taxon>
        <taxon>Euarchontoglires</taxon>
        <taxon>Primates</taxon>
        <taxon>Haplorrhini</taxon>
        <taxon>Platyrrhini</taxon>
        <taxon>Cebidae</taxon>
        <taxon>Cebinae</taxon>
        <taxon>Sapajus</taxon>
    </lineage>
</organism>
<dbReference type="RefSeq" id="XP_032131508.1">
    <property type="nucleotide sequence ID" value="XM_032275617.1"/>
</dbReference>
<accession>A0A6J3HLU4</accession>
<reference evidence="3" key="1">
    <citation type="submission" date="2025-08" db="UniProtKB">
        <authorList>
            <consortium name="RefSeq"/>
        </authorList>
    </citation>
    <scope>IDENTIFICATION</scope>
    <source>
        <tissue evidence="3">Blood</tissue>
    </source>
</reference>
<dbReference type="Proteomes" id="UP000504640">
    <property type="component" value="Unplaced"/>
</dbReference>
<evidence type="ECO:0000313" key="2">
    <source>
        <dbReference type="Proteomes" id="UP000504640"/>
    </source>
</evidence>
<keyword evidence="2" id="KW-1185">Reference proteome</keyword>